<organism evidence="1 2">
    <name type="scientific">Prauserella muralis</name>
    <dbReference type="NCBI Taxonomy" id="588067"/>
    <lineage>
        <taxon>Bacteria</taxon>
        <taxon>Bacillati</taxon>
        <taxon>Actinomycetota</taxon>
        <taxon>Actinomycetes</taxon>
        <taxon>Pseudonocardiales</taxon>
        <taxon>Pseudonocardiaceae</taxon>
        <taxon>Prauserella</taxon>
    </lineage>
</organism>
<proteinExistence type="predicted"/>
<evidence type="ECO:0000313" key="2">
    <source>
        <dbReference type="Proteomes" id="UP000249915"/>
    </source>
</evidence>
<dbReference type="OrthoDB" id="3700094at2"/>
<gene>
    <name evidence="1" type="ORF">BAY60_03660</name>
</gene>
<protein>
    <submittedName>
        <fullName evidence="1">Uncharacterized protein</fullName>
    </submittedName>
</protein>
<sequence length="78" mass="8953">MYNCLYEWYTDNTWRQKACSPTAELRPGGGRGNRTTARHACANTLPTSWRNHVDVDVIGEIDTSEWPYNQANVACRVY</sequence>
<keyword evidence="2" id="KW-1185">Reference proteome</keyword>
<accession>A0A2V4BLI0</accession>
<reference evidence="1 2" key="1">
    <citation type="submission" date="2016-07" db="EMBL/GenBank/DDBJ databases">
        <title>Draft genome sequence of Prauserella muralis DSM 45305, isolated from a mould-covered wall in an indoor environment.</title>
        <authorList>
            <person name="Ruckert C."/>
            <person name="Albersmeier A."/>
            <person name="Jiang C.-L."/>
            <person name="Jiang Y."/>
            <person name="Kalinowski J."/>
            <person name="Schneider O."/>
            <person name="Winkler A."/>
            <person name="Zotchev S.B."/>
        </authorList>
    </citation>
    <scope>NUCLEOTIDE SEQUENCE [LARGE SCALE GENOMIC DNA]</scope>
    <source>
        <strain evidence="1 2">DSM 45305</strain>
    </source>
</reference>
<name>A0A2V4BLI0_9PSEU</name>
<comment type="caution">
    <text evidence="1">The sequence shown here is derived from an EMBL/GenBank/DDBJ whole genome shotgun (WGS) entry which is preliminary data.</text>
</comment>
<dbReference type="AlphaFoldDB" id="A0A2V4BLI0"/>
<dbReference type="EMBL" id="MASW01000001">
    <property type="protein sequence ID" value="PXY31483.1"/>
    <property type="molecule type" value="Genomic_DNA"/>
</dbReference>
<dbReference type="Proteomes" id="UP000249915">
    <property type="component" value="Unassembled WGS sequence"/>
</dbReference>
<evidence type="ECO:0000313" key="1">
    <source>
        <dbReference type="EMBL" id="PXY31483.1"/>
    </source>
</evidence>